<sequence>MIVNKLTSKLLLVASLLLSAELGWSQQALDAQFLAKTDTAAVPKEIENPECLGINKEASHATLMPYGSLPEALKANRHASSFSRSLNGQWKFKWVDWPQKRPVNFYKPSYDVSGWKDIKVPSNFQVLGYGTPNYSNYTYIFKNDFPRVMGTPSEKYTNFKERNPVGSYRRDFTVPAAWQARRTFITFDGVDAGFFIWVNGRKVGYSVNSRNAAEFDLTKYVQPGRNTLAVEVYRFTSGSYLENQDMWRLSGIFRNVTLWSAPQEHIRDYFLKTDLDQQFRDADVLVTAKVKNYGTAAVPARTLKATLYDGTAAVAGAVGSQPVPALKPGQETTVMLRFHVRNPQKWTAETPRLYTTVLTLQAGASTVETLSSRTGFRELALKGRLFTVNGVPIKLKGVNRHENWPDDGHAVTEAQMIRDLVLIKQANCNHVRTCHYSDDPRWYELCDEYGIYLVAEANVECHERQNQFNEEPTFKAAIIDRNVANVENFKNHPSVVTWSLGNENGSGGTNFRAALSAVKAIDPGRPTHYEGFGIAEKNPADIDSHMYTGIAEVEKIANDNTLTKPFYLCEYAHAMFNSMGSVDLYNELFDKYPQLLGGAIWEWQDQGVYNNRDPKHPITAFGGGFGEYPNDHYFIHKGVVFSNRAPKPHYPELKHAYQWITIRPKDAKKGVVTIKNRYQFLNLTDLTAKWELSEDGTTVATGALAVGPIAPGKEKDLTIPYHVQAKPGAEYFLRVSFALAASQRWAPKGYEVAAQQFALPVAVPPTPVPTPTGSLALTDSKDNIKVIGSDFTCDFSKAKGTFVQLDKGGEHLLQEGGGPMLHLWRAPHQIDDMWAYEGWEKNGLKNLTWTTDNVSSRQLAPGTVEIKATLTGTGKQNFVVHHQVVYTITADGLLNVANQVTFSDPNLVLARIGVRMQLAKDFDQFDYLGRGPMENYADRKSGFDVGHYASSVSQQLTPYEKPMECGNHEDVRWAHLTSAKGIGLTVRADTTLLQVSALPYTDEEMDPVEYKIDLPASKGTVLCLSHKTLGVGSNGCGPRPLEPYKVYAKPTAFSYQIQLSKKAPAATRGSVGALLKN</sequence>
<evidence type="ECO:0000256" key="4">
    <source>
        <dbReference type="ARBA" id="ARBA00011245"/>
    </source>
</evidence>
<dbReference type="InterPro" id="IPR013783">
    <property type="entry name" value="Ig-like_fold"/>
</dbReference>
<dbReference type="GO" id="GO:0005990">
    <property type="term" value="P:lactose catabolic process"/>
    <property type="evidence" value="ECO:0007669"/>
    <property type="project" value="TreeGrafter"/>
</dbReference>
<dbReference type="Gene3D" id="2.60.120.260">
    <property type="entry name" value="Galactose-binding domain-like"/>
    <property type="match status" value="1"/>
</dbReference>
<gene>
    <name evidence="12" type="ORF">FNT36_04040</name>
</gene>
<dbReference type="InterPro" id="IPR004199">
    <property type="entry name" value="B-gal_small/dom_5"/>
</dbReference>
<comment type="similarity">
    <text evidence="3">Belongs to the glycosyl hydrolase 2 family.</text>
</comment>
<dbReference type="EC" id="3.2.1.23" evidence="5"/>
<comment type="caution">
    <text evidence="12">The sequence shown here is derived from an EMBL/GenBank/DDBJ whole genome shotgun (WGS) entry which is preliminary data.</text>
</comment>
<dbReference type="Gene3D" id="2.70.98.10">
    <property type="match status" value="1"/>
</dbReference>
<feature type="chain" id="PRO_5022120793" description="beta-galactosidase" evidence="10">
    <location>
        <begin position="31"/>
        <end position="1077"/>
    </location>
</feature>
<comment type="cofactor">
    <cofactor evidence="2">
        <name>Ca(2+)</name>
        <dbReference type="ChEBI" id="CHEBI:29108"/>
    </cofactor>
</comment>
<evidence type="ECO:0000256" key="10">
    <source>
        <dbReference type="SAM" id="SignalP"/>
    </source>
</evidence>
<evidence type="ECO:0000256" key="7">
    <source>
        <dbReference type="ARBA" id="ARBA00022837"/>
    </source>
</evidence>
<dbReference type="InterPro" id="IPR032312">
    <property type="entry name" value="LacZ_4"/>
</dbReference>
<dbReference type="EMBL" id="VMRJ01000001">
    <property type="protein sequence ID" value="TVT43799.1"/>
    <property type="molecule type" value="Genomic_DNA"/>
</dbReference>
<proteinExistence type="inferred from homology"/>
<evidence type="ECO:0000313" key="12">
    <source>
        <dbReference type="EMBL" id="TVT43799.1"/>
    </source>
</evidence>
<dbReference type="Pfam" id="PF16353">
    <property type="entry name" value="LacZ_4"/>
    <property type="match status" value="1"/>
</dbReference>
<dbReference type="InterPro" id="IPR014718">
    <property type="entry name" value="GH-type_carb-bd"/>
</dbReference>
<dbReference type="SUPFAM" id="SSF74650">
    <property type="entry name" value="Galactose mutarotase-like"/>
    <property type="match status" value="1"/>
</dbReference>
<dbReference type="InterPro" id="IPR006102">
    <property type="entry name" value="Ig-like_GH2"/>
</dbReference>
<feature type="signal peptide" evidence="10">
    <location>
        <begin position="1"/>
        <end position="30"/>
    </location>
</feature>
<dbReference type="InterPro" id="IPR050347">
    <property type="entry name" value="Bact_Beta-galactosidase"/>
</dbReference>
<dbReference type="PANTHER" id="PTHR46323">
    <property type="entry name" value="BETA-GALACTOSIDASE"/>
    <property type="match status" value="1"/>
</dbReference>
<dbReference type="AlphaFoldDB" id="A0A558C4U7"/>
<dbReference type="SMART" id="SM01038">
    <property type="entry name" value="Bgal_small_N"/>
    <property type="match status" value="1"/>
</dbReference>
<keyword evidence="8" id="KW-0326">Glycosidase</keyword>
<evidence type="ECO:0000256" key="3">
    <source>
        <dbReference type="ARBA" id="ARBA00007401"/>
    </source>
</evidence>
<dbReference type="GO" id="GO:0030246">
    <property type="term" value="F:carbohydrate binding"/>
    <property type="evidence" value="ECO:0007669"/>
    <property type="project" value="InterPro"/>
</dbReference>
<dbReference type="Pfam" id="PF02836">
    <property type="entry name" value="Glyco_hydro_2_C"/>
    <property type="match status" value="1"/>
</dbReference>
<comment type="catalytic activity">
    <reaction evidence="1">
        <text>Hydrolysis of terminal non-reducing beta-D-galactose residues in beta-D-galactosides.</text>
        <dbReference type="EC" id="3.2.1.23"/>
    </reaction>
</comment>
<dbReference type="InterPro" id="IPR011013">
    <property type="entry name" value="Gal_mutarotase_sf_dom"/>
</dbReference>
<evidence type="ECO:0000313" key="13">
    <source>
        <dbReference type="Proteomes" id="UP000317624"/>
    </source>
</evidence>
<dbReference type="InterPro" id="IPR006103">
    <property type="entry name" value="Glyco_hydro_2_cat"/>
</dbReference>
<evidence type="ECO:0000256" key="6">
    <source>
        <dbReference type="ARBA" id="ARBA00022801"/>
    </source>
</evidence>
<evidence type="ECO:0000259" key="11">
    <source>
        <dbReference type="SMART" id="SM01038"/>
    </source>
</evidence>
<evidence type="ECO:0000256" key="8">
    <source>
        <dbReference type="ARBA" id="ARBA00023295"/>
    </source>
</evidence>
<keyword evidence="10" id="KW-0732">Signal</keyword>
<dbReference type="PRINTS" id="PR00132">
    <property type="entry name" value="GLHYDRLASE2"/>
</dbReference>
<dbReference type="Gene3D" id="3.20.20.80">
    <property type="entry name" value="Glycosidases"/>
    <property type="match status" value="1"/>
</dbReference>
<dbReference type="Gene3D" id="2.60.40.10">
    <property type="entry name" value="Immunoglobulins"/>
    <property type="match status" value="2"/>
</dbReference>
<dbReference type="InterPro" id="IPR036156">
    <property type="entry name" value="Beta-gal/glucu_dom_sf"/>
</dbReference>
<accession>A0A558C4U7</accession>
<dbReference type="InterPro" id="IPR008979">
    <property type="entry name" value="Galactose-bd-like_sf"/>
</dbReference>
<evidence type="ECO:0000256" key="5">
    <source>
        <dbReference type="ARBA" id="ARBA00012756"/>
    </source>
</evidence>
<evidence type="ECO:0000256" key="2">
    <source>
        <dbReference type="ARBA" id="ARBA00001913"/>
    </source>
</evidence>
<dbReference type="SUPFAM" id="SSF49303">
    <property type="entry name" value="beta-Galactosidase/glucuronidase domain"/>
    <property type="match status" value="2"/>
</dbReference>
<dbReference type="Pfam" id="PF02837">
    <property type="entry name" value="Glyco_hydro_2_N"/>
    <property type="match status" value="1"/>
</dbReference>
<organism evidence="12 13">
    <name type="scientific">Hymenobacter setariae</name>
    <dbReference type="NCBI Taxonomy" id="2594794"/>
    <lineage>
        <taxon>Bacteria</taxon>
        <taxon>Pseudomonadati</taxon>
        <taxon>Bacteroidota</taxon>
        <taxon>Cytophagia</taxon>
        <taxon>Cytophagales</taxon>
        <taxon>Hymenobacteraceae</taxon>
        <taxon>Hymenobacter</taxon>
    </lineage>
</organism>
<feature type="domain" description="Beta galactosidase small chain/" evidence="11">
    <location>
        <begin position="785"/>
        <end position="1058"/>
    </location>
</feature>
<reference evidence="12 13" key="1">
    <citation type="submission" date="2019-07" db="EMBL/GenBank/DDBJ databases">
        <title>Hymenobacter sp. straun FUR1 Genome sequencing and assembly.</title>
        <authorList>
            <person name="Chhetri G."/>
        </authorList>
    </citation>
    <scope>NUCLEOTIDE SEQUENCE [LARGE SCALE GENOMIC DNA]</scope>
    <source>
        <strain evidence="12 13">Fur1</strain>
    </source>
</reference>
<dbReference type="InterPro" id="IPR006101">
    <property type="entry name" value="Glyco_hydro_2"/>
</dbReference>
<dbReference type="PANTHER" id="PTHR46323:SF2">
    <property type="entry name" value="BETA-GALACTOSIDASE"/>
    <property type="match status" value="1"/>
</dbReference>
<evidence type="ECO:0000256" key="9">
    <source>
        <dbReference type="ARBA" id="ARBA00032230"/>
    </source>
</evidence>
<keyword evidence="7" id="KW-0106">Calcium</keyword>
<dbReference type="SUPFAM" id="SSF51445">
    <property type="entry name" value="(Trans)glycosidases"/>
    <property type="match status" value="1"/>
</dbReference>
<dbReference type="SUPFAM" id="SSF49785">
    <property type="entry name" value="Galactose-binding domain-like"/>
    <property type="match status" value="1"/>
</dbReference>
<dbReference type="InterPro" id="IPR006104">
    <property type="entry name" value="Glyco_hydro_2_N"/>
</dbReference>
<dbReference type="Proteomes" id="UP000317624">
    <property type="component" value="Unassembled WGS sequence"/>
</dbReference>
<name>A0A558C4U7_9BACT</name>
<evidence type="ECO:0000256" key="1">
    <source>
        <dbReference type="ARBA" id="ARBA00001412"/>
    </source>
</evidence>
<protein>
    <recommendedName>
        <fullName evidence="5">beta-galactosidase</fullName>
        <ecNumber evidence="5">3.2.1.23</ecNumber>
    </recommendedName>
    <alternativeName>
        <fullName evidence="9">Lactase</fullName>
    </alternativeName>
</protein>
<dbReference type="GO" id="GO:0004565">
    <property type="term" value="F:beta-galactosidase activity"/>
    <property type="evidence" value="ECO:0007669"/>
    <property type="project" value="UniProtKB-EC"/>
</dbReference>
<dbReference type="GO" id="GO:0009341">
    <property type="term" value="C:beta-galactosidase complex"/>
    <property type="evidence" value="ECO:0007669"/>
    <property type="project" value="InterPro"/>
</dbReference>
<keyword evidence="6" id="KW-0378">Hydrolase</keyword>
<dbReference type="Pfam" id="PF02929">
    <property type="entry name" value="Bgal_small_N"/>
    <property type="match status" value="1"/>
</dbReference>
<comment type="subunit">
    <text evidence="4">Monomer.</text>
</comment>
<dbReference type="Pfam" id="PF00703">
    <property type="entry name" value="Glyco_hydro_2"/>
    <property type="match status" value="1"/>
</dbReference>
<keyword evidence="13" id="KW-1185">Reference proteome</keyword>
<dbReference type="OrthoDB" id="9762066at2"/>
<dbReference type="InterPro" id="IPR017853">
    <property type="entry name" value="GH"/>
</dbReference>